<dbReference type="SMART" id="SM00448">
    <property type="entry name" value="REC"/>
    <property type="match status" value="1"/>
</dbReference>
<evidence type="ECO:0000256" key="6">
    <source>
        <dbReference type="PROSITE-ProRule" id="PRU00169"/>
    </source>
</evidence>
<dbReference type="SUPFAM" id="SSF52172">
    <property type="entry name" value="CheY-like"/>
    <property type="match status" value="1"/>
</dbReference>
<dbReference type="InterPro" id="IPR039420">
    <property type="entry name" value="WalR-like"/>
</dbReference>
<keyword evidence="4 7" id="KW-0238">DNA-binding</keyword>
<protein>
    <submittedName>
        <fullName evidence="10">DNA-binding response OmpR family regulator</fullName>
    </submittedName>
</protein>
<dbReference type="Pfam" id="PF00486">
    <property type="entry name" value="Trans_reg_C"/>
    <property type="match status" value="1"/>
</dbReference>
<dbReference type="CDD" id="cd00383">
    <property type="entry name" value="trans_reg_C"/>
    <property type="match status" value="1"/>
</dbReference>
<reference evidence="10 11" key="1">
    <citation type="submission" date="2019-03" db="EMBL/GenBank/DDBJ databases">
        <title>Sequencing the genomes of 1000 actinobacteria strains.</title>
        <authorList>
            <person name="Klenk H.-P."/>
        </authorList>
    </citation>
    <scope>NUCLEOTIDE SEQUENCE [LARGE SCALE GENOMIC DNA]</scope>
    <source>
        <strain evidence="10 11">DSM 44969</strain>
    </source>
</reference>
<dbReference type="PANTHER" id="PTHR48111:SF4">
    <property type="entry name" value="DNA-BINDING DUAL TRANSCRIPTIONAL REGULATOR OMPR"/>
    <property type="match status" value="1"/>
</dbReference>
<evidence type="ECO:0000256" key="7">
    <source>
        <dbReference type="PROSITE-ProRule" id="PRU01091"/>
    </source>
</evidence>
<evidence type="ECO:0000259" key="8">
    <source>
        <dbReference type="PROSITE" id="PS50110"/>
    </source>
</evidence>
<dbReference type="FunFam" id="1.10.10.10:FF:000018">
    <property type="entry name" value="DNA-binding response regulator ResD"/>
    <property type="match status" value="1"/>
</dbReference>
<dbReference type="Gene3D" id="6.10.250.690">
    <property type="match status" value="1"/>
</dbReference>
<dbReference type="InterPro" id="IPR001789">
    <property type="entry name" value="Sig_transdc_resp-reg_receiver"/>
</dbReference>
<dbReference type="GO" id="GO:0006355">
    <property type="term" value="P:regulation of DNA-templated transcription"/>
    <property type="evidence" value="ECO:0007669"/>
    <property type="project" value="InterPro"/>
</dbReference>
<dbReference type="InterPro" id="IPR011006">
    <property type="entry name" value="CheY-like_superfamily"/>
</dbReference>
<gene>
    <name evidence="10" type="ORF">EV378_4074</name>
</gene>
<dbReference type="Gene3D" id="1.10.10.10">
    <property type="entry name" value="Winged helix-like DNA-binding domain superfamily/Winged helix DNA-binding domain"/>
    <property type="match status" value="1"/>
</dbReference>
<evidence type="ECO:0000256" key="1">
    <source>
        <dbReference type="ARBA" id="ARBA00022553"/>
    </source>
</evidence>
<keyword evidence="5" id="KW-0804">Transcription</keyword>
<keyword evidence="3" id="KW-0805">Transcription regulation</keyword>
<evidence type="ECO:0000256" key="4">
    <source>
        <dbReference type="ARBA" id="ARBA00023125"/>
    </source>
</evidence>
<dbReference type="Gene3D" id="3.40.50.2300">
    <property type="match status" value="1"/>
</dbReference>
<dbReference type="GO" id="GO:0000976">
    <property type="term" value="F:transcription cis-regulatory region binding"/>
    <property type="evidence" value="ECO:0007669"/>
    <property type="project" value="TreeGrafter"/>
</dbReference>
<comment type="caution">
    <text evidence="10">The sequence shown here is derived from an EMBL/GenBank/DDBJ whole genome shotgun (WGS) entry which is preliminary data.</text>
</comment>
<dbReference type="PANTHER" id="PTHR48111">
    <property type="entry name" value="REGULATOR OF RPOS"/>
    <property type="match status" value="1"/>
</dbReference>
<organism evidence="10 11">
    <name type="scientific">Pseudonocardia endophytica</name>
    <dbReference type="NCBI Taxonomy" id="401976"/>
    <lineage>
        <taxon>Bacteria</taxon>
        <taxon>Bacillati</taxon>
        <taxon>Actinomycetota</taxon>
        <taxon>Actinomycetes</taxon>
        <taxon>Pseudonocardiales</taxon>
        <taxon>Pseudonocardiaceae</taxon>
        <taxon>Pseudonocardia</taxon>
    </lineage>
</organism>
<dbReference type="Proteomes" id="UP000295560">
    <property type="component" value="Unassembled WGS sequence"/>
</dbReference>
<dbReference type="GO" id="GO:0032993">
    <property type="term" value="C:protein-DNA complex"/>
    <property type="evidence" value="ECO:0007669"/>
    <property type="project" value="TreeGrafter"/>
</dbReference>
<dbReference type="SMART" id="SM00862">
    <property type="entry name" value="Trans_reg_C"/>
    <property type="match status" value="1"/>
</dbReference>
<feature type="domain" description="OmpR/PhoB-type" evidence="9">
    <location>
        <begin position="131"/>
        <end position="230"/>
    </location>
</feature>
<dbReference type="InterPro" id="IPR001867">
    <property type="entry name" value="OmpR/PhoB-type_DNA-bd"/>
</dbReference>
<evidence type="ECO:0000256" key="5">
    <source>
        <dbReference type="ARBA" id="ARBA00023163"/>
    </source>
</evidence>
<feature type="domain" description="Response regulatory" evidence="8">
    <location>
        <begin position="9"/>
        <end position="122"/>
    </location>
</feature>
<dbReference type="EMBL" id="SMFZ01000002">
    <property type="protein sequence ID" value="TCK20125.1"/>
    <property type="molecule type" value="Genomic_DNA"/>
</dbReference>
<proteinExistence type="predicted"/>
<feature type="DNA-binding region" description="OmpR/PhoB-type" evidence="7">
    <location>
        <begin position="131"/>
        <end position="230"/>
    </location>
</feature>
<dbReference type="PROSITE" id="PS51755">
    <property type="entry name" value="OMPR_PHOB"/>
    <property type="match status" value="1"/>
</dbReference>
<keyword evidence="2" id="KW-0902">Two-component regulatory system</keyword>
<sequence length="233" mass="24870">MQYGRVVAQILLIEDDPAIRGALIRGLGERGHAVDSAPTAMAGLEAAVGGRPDLVVLDLGLPDLDGTAMLKMLRGVSRVPVIVATARDDESEIISVLDAGADDYLVKPFGAAQLDARVRAVLRRSADAAPDEAVTVGALRIDARGRRATVDGAELELTPREFDLLHYLAAREGQVVSKRELVTEVWQQPYGGADKTVDVHLSWLRRKLGETAQEPGYLHSVRGVGVRLSAPGA</sequence>
<dbReference type="AlphaFoldDB" id="A0A4R1HI61"/>
<name>A0A4R1HI61_PSEEN</name>
<accession>A0A4R1HI61</accession>
<evidence type="ECO:0000259" key="9">
    <source>
        <dbReference type="PROSITE" id="PS51755"/>
    </source>
</evidence>
<evidence type="ECO:0000256" key="3">
    <source>
        <dbReference type="ARBA" id="ARBA00023015"/>
    </source>
</evidence>
<feature type="modified residue" description="4-aspartylphosphate" evidence="6">
    <location>
        <position position="58"/>
    </location>
</feature>
<dbReference type="GO" id="GO:0005829">
    <property type="term" value="C:cytosol"/>
    <property type="evidence" value="ECO:0007669"/>
    <property type="project" value="TreeGrafter"/>
</dbReference>
<evidence type="ECO:0000313" key="11">
    <source>
        <dbReference type="Proteomes" id="UP000295560"/>
    </source>
</evidence>
<dbReference type="GO" id="GO:0000156">
    <property type="term" value="F:phosphorelay response regulator activity"/>
    <property type="evidence" value="ECO:0007669"/>
    <property type="project" value="TreeGrafter"/>
</dbReference>
<evidence type="ECO:0000256" key="2">
    <source>
        <dbReference type="ARBA" id="ARBA00023012"/>
    </source>
</evidence>
<keyword evidence="1 6" id="KW-0597">Phosphoprotein</keyword>
<dbReference type="PROSITE" id="PS50110">
    <property type="entry name" value="RESPONSE_REGULATORY"/>
    <property type="match status" value="1"/>
</dbReference>
<dbReference type="Pfam" id="PF00072">
    <property type="entry name" value="Response_reg"/>
    <property type="match status" value="1"/>
</dbReference>
<keyword evidence="11" id="KW-1185">Reference proteome</keyword>
<evidence type="ECO:0000313" key="10">
    <source>
        <dbReference type="EMBL" id="TCK20125.1"/>
    </source>
</evidence>
<dbReference type="InterPro" id="IPR036388">
    <property type="entry name" value="WH-like_DNA-bd_sf"/>
</dbReference>